<dbReference type="PaxDb" id="1435377-SUSAZ_09910"/>
<dbReference type="Pfam" id="PF03009">
    <property type="entry name" value="GDPD"/>
    <property type="match status" value="1"/>
</dbReference>
<dbReference type="PANTHER" id="PTHR46211:SF1">
    <property type="entry name" value="GLYCEROPHOSPHODIESTER PHOSPHODIESTERASE, CYTOPLASMIC"/>
    <property type="match status" value="1"/>
</dbReference>
<proteinExistence type="predicted"/>
<organism evidence="3 4">
    <name type="scientific">Sulfolobus acidocaldarius</name>
    <dbReference type="NCBI Taxonomy" id="2285"/>
    <lineage>
        <taxon>Archaea</taxon>
        <taxon>Thermoproteota</taxon>
        <taxon>Thermoprotei</taxon>
        <taxon>Sulfolobales</taxon>
        <taxon>Sulfolobaceae</taxon>
        <taxon>Sulfolobus</taxon>
    </lineage>
</organism>
<dbReference type="RefSeq" id="WP_011278957.1">
    <property type="nucleotide sequence ID" value="NZ_BHWZ01000006.1"/>
</dbReference>
<evidence type="ECO:0000313" key="2">
    <source>
        <dbReference type="EMBL" id="ALU29756.1"/>
    </source>
</evidence>
<dbReference type="SUPFAM" id="SSF51695">
    <property type="entry name" value="PLC-like phosphodiesterases"/>
    <property type="match status" value="1"/>
</dbReference>
<dbReference type="OMA" id="IDVMAWT"/>
<evidence type="ECO:0000259" key="1">
    <source>
        <dbReference type="PROSITE" id="PS51704"/>
    </source>
</evidence>
<feature type="domain" description="GP-PDE" evidence="1">
    <location>
        <begin position="1"/>
        <end position="224"/>
    </location>
</feature>
<dbReference type="Proteomes" id="UP000065473">
    <property type="component" value="Chromosome"/>
</dbReference>
<sequence>MLIIGHRGAPLEAKENTIQSFLTAKNLGVDAVELDVHLSSDKKVIVFHDDSVLINSKMVKVSELTLDRLRKVTGIEVPTLEEVLETVGNFNYVVEIKKSSAFYPSIEERVAKAIKERELVDNVNVISFDFDSIKRIKEIEEKISTGIIFVGRINWFLEIAKKVKADWLAFYHELATEEDVKIAHQSGLKLDAWTVNDLDQAEQLERSGIDALTTDNPRKMIEVFKRRKKSI</sequence>
<dbReference type="GO" id="GO:0006629">
    <property type="term" value="P:lipid metabolic process"/>
    <property type="evidence" value="ECO:0007669"/>
    <property type="project" value="InterPro"/>
</dbReference>
<accession>A0A0U2NGT4</accession>
<dbReference type="OrthoDB" id="19020at2157"/>
<dbReference type="EMBL" id="CP013694">
    <property type="protein sequence ID" value="ALU29756.1"/>
    <property type="molecule type" value="Genomic_DNA"/>
</dbReference>
<dbReference type="GeneID" id="14552681"/>
<gene>
    <name evidence="2" type="ORF">ATY89_07265</name>
    <name evidence="3" type="ORF">ATZ20_10285</name>
</gene>
<dbReference type="Proteomes" id="UP000060043">
    <property type="component" value="Chromosome"/>
</dbReference>
<dbReference type="EMBL" id="CP013695">
    <property type="protein sequence ID" value="ALU32493.1"/>
    <property type="molecule type" value="Genomic_DNA"/>
</dbReference>
<dbReference type="STRING" id="1435377.SUSAZ_09910"/>
<name>A0A0U2NGT4_9CREN</name>
<dbReference type="InterPro" id="IPR017946">
    <property type="entry name" value="PLC-like_Pdiesterase_TIM-brl"/>
</dbReference>
<dbReference type="PANTHER" id="PTHR46211">
    <property type="entry name" value="GLYCEROPHOSPHORYL DIESTER PHOSPHODIESTERASE"/>
    <property type="match status" value="1"/>
</dbReference>
<evidence type="ECO:0000313" key="5">
    <source>
        <dbReference type="Proteomes" id="UP000065473"/>
    </source>
</evidence>
<dbReference type="Gene3D" id="3.20.20.190">
    <property type="entry name" value="Phosphatidylinositol (PI) phosphodiesterase"/>
    <property type="match status" value="1"/>
</dbReference>
<dbReference type="InterPro" id="IPR030395">
    <property type="entry name" value="GP_PDE_dom"/>
</dbReference>
<reference evidence="4 5" key="1">
    <citation type="submission" date="2015-12" db="EMBL/GenBank/DDBJ databases">
        <title>A stable core within a dynamic pangenome in Sulfolobus acidocaldarius.</title>
        <authorList>
            <person name="Anderson R."/>
            <person name="Kouris A."/>
            <person name="Seward C."/>
            <person name="Campbell K."/>
            <person name="Whitaker R."/>
        </authorList>
    </citation>
    <scope>NUCLEOTIDE SEQUENCE [LARGE SCALE GENOMIC DNA]</scope>
    <source>
        <strain evidence="2 5">GG12-C01-09</strain>
        <strain evidence="3 4">NG05B_CO5_07</strain>
    </source>
</reference>
<evidence type="ECO:0000313" key="4">
    <source>
        <dbReference type="Proteomes" id="UP000060043"/>
    </source>
</evidence>
<dbReference type="GO" id="GO:0008081">
    <property type="term" value="F:phosphoric diester hydrolase activity"/>
    <property type="evidence" value="ECO:0007669"/>
    <property type="project" value="InterPro"/>
</dbReference>
<dbReference type="AlphaFoldDB" id="A0A0U2NGT4"/>
<dbReference type="CDD" id="cd08556">
    <property type="entry name" value="GDPD"/>
    <property type="match status" value="1"/>
</dbReference>
<evidence type="ECO:0000313" key="3">
    <source>
        <dbReference type="EMBL" id="ALU32493.1"/>
    </source>
</evidence>
<dbReference type="PROSITE" id="PS51704">
    <property type="entry name" value="GP_PDE"/>
    <property type="match status" value="1"/>
</dbReference>
<protein>
    <submittedName>
        <fullName evidence="3">Glycerophosphodiester phosphodiesterase</fullName>
    </submittedName>
</protein>